<feature type="transmembrane region" description="Helical" evidence="5">
    <location>
        <begin position="152"/>
        <end position="173"/>
    </location>
</feature>
<dbReference type="RefSeq" id="WP_119329888.1">
    <property type="nucleotide sequence ID" value="NZ_JBHSJH010000002.1"/>
</dbReference>
<accession>A0ABV9TCG5</accession>
<reference evidence="8" key="1">
    <citation type="journal article" date="2019" name="Int. J. Syst. Evol. Microbiol.">
        <title>The Global Catalogue of Microorganisms (GCM) 10K type strain sequencing project: providing services to taxonomists for standard genome sequencing and annotation.</title>
        <authorList>
            <consortium name="The Broad Institute Genomics Platform"/>
            <consortium name="The Broad Institute Genome Sequencing Center for Infectious Disease"/>
            <person name="Wu L."/>
            <person name="Ma J."/>
        </authorList>
    </citation>
    <scope>NUCLEOTIDE SEQUENCE [LARGE SCALE GENOMIC DNA]</scope>
    <source>
        <strain evidence="8">CGMCC 1.13718</strain>
    </source>
</reference>
<dbReference type="InterPro" id="IPR051533">
    <property type="entry name" value="WaaL-like"/>
</dbReference>
<dbReference type="PANTHER" id="PTHR37422">
    <property type="entry name" value="TEICHURONIC ACID BIOSYNTHESIS PROTEIN TUAE"/>
    <property type="match status" value="1"/>
</dbReference>
<dbReference type="GO" id="GO:0016874">
    <property type="term" value="F:ligase activity"/>
    <property type="evidence" value="ECO:0007669"/>
    <property type="project" value="UniProtKB-KW"/>
</dbReference>
<name>A0ABV9TCG5_9GAMM</name>
<gene>
    <name evidence="7" type="ORF">ACFPDQ_05560</name>
</gene>
<keyword evidence="4 5" id="KW-0472">Membrane</keyword>
<evidence type="ECO:0000259" key="6">
    <source>
        <dbReference type="Pfam" id="PF04932"/>
    </source>
</evidence>
<evidence type="ECO:0000313" key="8">
    <source>
        <dbReference type="Proteomes" id="UP001595926"/>
    </source>
</evidence>
<sequence>MLQYIRKIQLDDLIFYFLSILLFTIFLIPYREYVPMNIVINNISGGTKYLNDIISANKNLFFERYALLFYGTSFALLLILFNKRILQEILIRILNFKKIIRISIILFFIFGFISTAFAISPSIAFKGVSFTLAMLILSIFIANYIQQKPEKIKHLFIIILLSIIFYGGMLFLQLSLSNFSIYGPTVAGNIQEVLLFTYNTLNPRFLDNYFSWFVPFLLLPWFMNYRPVLKIGAFLALSIIWFVVINHAFRTIFLEYIIIFIFLAIIDRRLLVKIFTLIILSLLVGSLINLGIHDIVLVQENKSVVTILRDSDSGRLLVWREAFIIGLEHPITGIGQWNYLAATKTTAGYPHNLFLEVWSQWGIPAFICFMVVVITSVKFTFNNLKNILANKPYNIFLLMLIAGMIDGMLNAMFKTSLGLLGSIFVFGLCMSFDKIKEFSKKPLSSQILILRMIIITIIFSIIIIPLIWKPLWI</sequence>
<evidence type="ECO:0000256" key="1">
    <source>
        <dbReference type="ARBA" id="ARBA00004141"/>
    </source>
</evidence>
<dbReference type="InterPro" id="IPR007016">
    <property type="entry name" value="O-antigen_ligase-rel_domated"/>
</dbReference>
<feature type="domain" description="O-antigen ligase-related" evidence="6">
    <location>
        <begin position="236"/>
        <end position="370"/>
    </location>
</feature>
<keyword evidence="2 5" id="KW-0812">Transmembrane</keyword>
<evidence type="ECO:0000256" key="4">
    <source>
        <dbReference type="ARBA" id="ARBA00023136"/>
    </source>
</evidence>
<protein>
    <submittedName>
        <fullName evidence="7">O-antigen ligase family protein</fullName>
    </submittedName>
</protein>
<evidence type="ECO:0000256" key="2">
    <source>
        <dbReference type="ARBA" id="ARBA00022692"/>
    </source>
</evidence>
<evidence type="ECO:0000256" key="3">
    <source>
        <dbReference type="ARBA" id="ARBA00022989"/>
    </source>
</evidence>
<feature type="transmembrane region" description="Helical" evidence="5">
    <location>
        <begin position="447"/>
        <end position="468"/>
    </location>
</feature>
<keyword evidence="8" id="KW-1185">Reference proteome</keyword>
<feature type="transmembrane region" description="Helical" evidence="5">
    <location>
        <begin position="229"/>
        <end position="249"/>
    </location>
</feature>
<feature type="transmembrane region" description="Helical" evidence="5">
    <location>
        <begin position="65"/>
        <end position="81"/>
    </location>
</feature>
<dbReference type="PANTHER" id="PTHR37422:SF17">
    <property type="entry name" value="O-ANTIGEN LIGASE"/>
    <property type="match status" value="1"/>
</dbReference>
<keyword evidence="7" id="KW-0436">Ligase</keyword>
<evidence type="ECO:0000313" key="7">
    <source>
        <dbReference type="EMBL" id="MFC4892511.1"/>
    </source>
</evidence>
<organism evidence="7 8">
    <name type="scientific">Pseudofrancisella aestuarii</name>
    <dbReference type="NCBI Taxonomy" id="2670347"/>
    <lineage>
        <taxon>Bacteria</taxon>
        <taxon>Pseudomonadati</taxon>
        <taxon>Pseudomonadota</taxon>
        <taxon>Gammaproteobacteria</taxon>
        <taxon>Thiotrichales</taxon>
        <taxon>Francisellaceae</taxon>
        <taxon>Pseudofrancisella</taxon>
    </lineage>
</organism>
<feature type="transmembrane region" description="Helical" evidence="5">
    <location>
        <begin position="127"/>
        <end position="145"/>
    </location>
</feature>
<keyword evidence="3 5" id="KW-1133">Transmembrane helix</keyword>
<evidence type="ECO:0000256" key="5">
    <source>
        <dbReference type="SAM" id="Phobius"/>
    </source>
</evidence>
<feature type="transmembrane region" description="Helical" evidence="5">
    <location>
        <begin position="270"/>
        <end position="292"/>
    </location>
</feature>
<proteinExistence type="predicted"/>
<dbReference type="Pfam" id="PF04932">
    <property type="entry name" value="Wzy_C"/>
    <property type="match status" value="1"/>
</dbReference>
<feature type="transmembrane region" description="Helical" evidence="5">
    <location>
        <begin position="393"/>
        <end position="411"/>
    </location>
</feature>
<feature type="transmembrane region" description="Helical" evidence="5">
    <location>
        <begin position="12"/>
        <end position="30"/>
    </location>
</feature>
<comment type="subcellular location">
    <subcellularLocation>
        <location evidence="1">Membrane</location>
        <topology evidence="1">Multi-pass membrane protein</topology>
    </subcellularLocation>
</comment>
<comment type="caution">
    <text evidence="7">The sequence shown here is derived from an EMBL/GenBank/DDBJ whole genome shotgun (WGS) entry which is preliminary data.</text>
</comment>
<dbReference type="Proteomes" id="UP001595926">
    <property type="component" value="Unassembled WGS sequence"/>
</dbReference>
<dbReference type="EMBL" id="JBHSJH010000002">
    <property type="protein sequence ID" value="MFC4892511.1"/>
    <property type="molecule type" value="Genomic_DNA"/>
</dbReference>
<feature type="transmembrane region" description="Helical" evidence="5">
    <location>
        <begin position="102"/>
        <end position="121"/>
    </location>
</feature>
<feature type="transmembrane region" description="Helical" evidence="5">
    <location>
        <begin position="361"/>
        <end position="381"/>
    </location>
</feature>